<evidence type="ECO:0000313" key="8">
    <source>
        <dbReference type="Proteomes" id="UP001230328"/>
    </source>
</evidence>
<proteinExistence type="inferred from homology"/>
<evidence type="ECO:0000313" key="7">
    <source>
        <dbReference type="EMBL" id="MDQ1032118.1"/>
    </source>
</evidence>
<dbReference type="EMBL" id="JAUSZI010000002">
    <property type="protein sequence ID" value="MDQ1032118.1"/>
    <property type="molecule type" value="Genomic_DNA"/>
</dbReference>
<gene>
    <name evidence="7" type="ORF">QF035_009700</name>
</gene>
<keyword evidence="2 5" id="KW-0812">Transmembrane</keyword>
<comment type="subcellular location">
    <subcellularLocation>
        <location evidence="5">Cell membrane</location>
        <topology evidence="5">Multi-pass membrane protein</topology>
    </subcellularLocation>
    <subcellularLocation>
        <location evidence="1">Membrane</location>
        <topology evidence="1">Multi-pass membrane protein</topology>
    </subcellularLocation>
</comment>
<protein>
    <submittedName>
        <fullName evidence="7">NADH-quinone oxidoreductase subunit H</fullName>
    </submittedName>
</protein>
<keyword evidence="5" id="KW-0520">NAD</keyword>
<dbReference type="Proteomes" id="UP001230328">
    <property type="component" value="Unassembled WGS sequence"/>
</dbReference>
<feature type="transmembrane region" description="Helical" evidence="6">
    <location>
        <begin position="108"/>
        <end position="127"/>
    </location>
</feature>
<evidence type="ECO:0000256" key="1">
    <source>
        <dbReference type="ARBA" id="ARBA00004141"/>
    </source>
</evidence>
<comment type="caution">
    <text evidence="7">The sequence shown here is derived from an EMBL/GenBank/DDBJ whole genome shotgun (WGS) entry which is preliminary data.</text>
</comment>
<dbReference type="PANTHER" id="PTHR11432">
    <property type="entry name" value="NADH DEHYDROGENASE SUBUNIT 1"/>
    <property type="match status" value="1"/>
</dbReference>
<dbReference type="Pfam" id="PF00146">
    <property type="entry name" value="NADHdh"/>
    <property type="match status" value="1"/>
</dbReference>
<keyword evidence="8" id="KW-1185">Reference proteome</keyword>
<keyword evidence="3 6" id="KW-1133">Transmembrane helix</keyword>
<feature type="transmembrane region" description="Helical" evidence="6">
    <location>
        <begin position="288"/>
        <end position="312"/>
    </location>
</feature>
<feature type="transmembrane region" description="Helical" evidence="6">
    <location>
        <begin position="233"/>
        <end position="252"/>
    </location>
</feature>
<feature type="transmembrane region" description="Helical" evidence="6">
    <location>
        <begin position="75"/>
        <end position="96"/>
    </location>
</feature>
<dbReference type="RefSeq" id="WP_307528699.1">
    <property type="nucleotide sequence ID" value="NZ_JAUSZI010000002.1"/>
</dbReference>
<evidence type="ECO:0000256" key="6">
    <source>
        <dbReference type="SAM" id="Phobius"/>
    </source>
</evidence>
<sequence>MGERTPLWAVFVLPALLVGAALVTAGFDAVLAAGARRGRPGSLRETAVRAAEPGRQVLRHLVQQPRRTRASDLPLARIGAGLLPVAAVLAAVVLPLGFRSVSDLPEGIVWFNAMEALAWAAVWLAGWGPNSTLSLIGGYRFLAQGLAYELPHMLAITTAALGAESLRVGEVVDAQAGLWFVVWMPVAFVIYLLSAMAMAFWGPFDQPAGRDVAGGAGGELSGADRVLFLGGRWLLLVVAAAFSVPLFLGGGHGPLLPGWAWTVLKTATVLAFLVGVRRAIPTVRIERYLELAWVVLTPLAIVQALVVAVVVLNR</sequence>
<name>A0ABU0T8I3_9ACTN</name>
<organism evidence="7 8">
    <name type="scientific">Streptomyces umbrinus</name>
    <dbReference type="NCBI Taxonomy" id="67370"/>
    <lineage>
        <taxon>Bacteria</taxon>
        <taxon>Bacillati</taxon>
        <taxon>Actinomycetota</taxon>
        <taxon>Actinomycetes</taxon>
        <taxon>Kitasatosporales</taxon>
        <taxon>Streptomycetaceae</taxon>
        <taxon>Streptomyces</taxon>
        <taxon>Streptomyces phaeochromogenes group</taxon>
    </lineage>
</organism>
<keyword evidence="4 6" id="KW-0472">Membrane</keyword>
<feature type="transmembrane region" description="Helical" evidence="6">
    <location>
        <begin position="258"/>
        <end position="276"/>
    </location>
</feature>
<evidence type="ECO:0000256" key="3">
    <source>
        <dbReference type="ARBA" id="ARBA00022989"/>
    </source>
</evidence>
<reference evidence="7 8" key="1">
    <citation type="submission" date="2023-07" db="EMBL/GenBank/DDBJ databases">
        <title>Comparative genomics of wheat-associated soil bacteria to identify genetic determinants of phenazine resistance.</title>
        <authorList>
            <person name="Mouncey N."/>
        </authorList>
    </citation>
    <scope>NUCLEOTIDE SEQUENCE [LARGE SCALE GENOMIC DNA]</scope>
    <source>
        <strain evidence="7 8">V2I4</strain>
    </source>
</reference>
<accession>A0ABU0T8I3</accession>
<feature type="transmembrane region" description="Helical" evidence="6">
    <location>
        <begin position="180"/>
        <end position="201"/>
    </location>
</feature>
<evidence type="ECO:0000256" key="4">
    <source>
        <dbReference type="ARBA" id="ARBA00023136"/>
    </source>
</evidence>
<evidence type="ECO:0000256" key="2">
    <source>
        <dbReference type="ARBA" id="ARBA00022692"/>
    </source>
</evidence>
<evidence type="ECO:0000256" key="5">
    <source>
        <dbReference type="RuleBase" id="RU000471"/>
    </source>
</evidence>
<feature type="transmembrane region" description="Helical" evidence="6">
    <location>
        <begin position="6"/>
        <end position="34"/>
    </location>
</feature>
<comment type="similarity">
    <text evidence="5">Belongs to the complex I subunit 1 family.</text>
</comment>
<feature type="transmembrane region" description="Helical" evidence="6">
    <location>
        <begin position="139"/>
        <end position="160"/>
    </location>
</feature>
<dbReference type="InterPro" id="IPR001694">
    <property type="entry name" value="NADH_UbQ_OxRdtase_su1/FPO"/>
</dbReference>
<dbReference type="PANTHER" id="PTHR11432:SF3">
    <property type="entry name" value="NADH-UBIQUINONE OXIDOREDUCTASE CHAIN 1"/>
    <property type="match status" value="1"/>
</dbReference>